<gene>
    <name evidence="2" type="ORF">SKAU_G00142890</name>
</gene>
<evidence type="ECO:0000256" key="1">
    <source>
        <dbReference type="SAM" id="MobiDB-lite"/>
    </source>
</evidence>
<proteinExistence type="predicted"/>
<accession>A0A9Q1FST6</accession>
<evidence type="ECO:0000313" key="2">
    <source>
        <dbReference type="EMBL" id="KAJ8365458.1"/>
    </source>
</evidence>
<dbReference type="AlphaFoldDB" id="A0A9Q1FST6"/>
<dbReference type="EMBL" id="JAINUF010000004">
    <property type="protein sequence ID" value="KAJ8365458.1"/>
    <property type="molecule type" value="Genomic_DNA"/>
</dbReference>
<evidence type="ECO:0000313" key="3">
    <source>
        <dbReference type="Proteomes" id="UP001152622"/>
    </source>
</evidence>
<protein>
    <submittedName>
        <fullName evidence="2">Uncharacterized protein</fullName>
    </submittedName>
</protein>
<feature type="region of interest" description="Disordered" evidence="1">
    <location>
        <begin position="52"/>
        <end position="71"/>
    </location>
</feature>
<name>A0A9Q1FST6_SYNKA</name>
<reference evidence="2" key="1">
    <citation type="journal article" date="2023" name="Science">
        <title>Genome structures resolve the early diversification of teleost fishes.</title>
        <authorList>
            <person name="Parey E."/>
            <person name="Louis A."/>
            <person name="Montfort J."/>
            <person name="Bouchez O."/>
            <person name="Roques C."/>
            <person name="Iampietro C."/>
            <person name="Lluch J."/>
            <person name="Castinel A."/>
            <person name="Donnadieu C."/>
            <person name="Desvignes T."/>
            <person name="Floi Bucao C."/>
            <person name="Jouanno E."/>
            <person name="Wen M."/>
            <person name="Mejri S."/>
            <person name="Dirks R."/>
            <person name="Jansen H."/>
            <person name="Henkel C."/>
            <person name="Chen W.J."/>
            <person name="Zahm M."/>
            <person name="Cabau C."/>
            <person name="Klopp C."/>
            <person name="Thompson A.W."/>
            <person name="Robinson-Rechavi M."/>
            <person name="Braasch I."/>
            <person name="Lecointre G."/>
            <person name="Bobe J."/>
            <person name="Postlethwait J.H."/>
            <person name="Berthelot C."/>
            <person name="Roest Crollius H."/>
            <person name="Guiguen Y."/>
        </authorList>
    </citation>
    <scope>NUCLEOTIDE SEQUENCE</scope>
    <source>
        <strain evidence="2">WJC10195</strain>
    </source>
</reference>
<organism evidence="2 3">
    <name type="scientific">Synaphobranchus kaupii</name>
    <name type="common">Kaup's arrowtooth eel</name>
    <dbReference type="NCBI Taxonomy" id="118154"/>
    <lineage>
        <taxon>Eukaryota</taxon>
        <taxon>Metazoa</taxon>
        <taxon>Chordata</taxon>
        <taxon>Craniata</taxon>
        <taxon>Vertebrata</taxon>
        <taxon>Euteleostomi</taxon>
        <taxon>Actinopterygii</taxon>
        <taxon>Neopterygii</taxon>
        <taxon>Teleostei</taxon>
        <taxon>Anguilliformes</taxon>
        <taxon>Synaphobranchidae</taxon>
        <taxon>Synaphobranchus</taxon>
    </lineage>
</organism>
<dbReference type="Proteomes" id="UP001152622">
    <property type="component" value="Chromosome 4"/>
</dbReference>
<comment type="caution">
    <text evidence="2">The sequence shown here is derived from an EMBL/GenBank/DDBJ whole genome shotgun (WGS) entry which is preliminary data.</text>
</comment>
<sequence length="104" mass="11537">MQSLHRKQILSSVEEVDELTGRLARGELDRANRPGRREAGAFLRAPPRIVRASRPAGSEEERWEKGAAPLPPPPLSGNVGLFYLTARMGRPCRGDFVFRARSAD</sequence>
<keyword evidence="3" id="KW-1185">Reference proteome</keyword>